<accession>A0A1J6K7W8</accession>
<dbReference type="Gramene" id="OIT18963">
    <property type="protein sequence ID" value="OIT18963"/>
    <property type="gene ID" value="A4A49_54897"/>
</dbReference>
<name>A0A1J6K7W8_NICAT</name>
<dbReference type="EMBL" id="MJEQ01012980">
    <property type="protein sequence ID" value="OIT18963.1"/>
    <property type="molecule type" value="Genomic_DNA"/>
</dbReference>
<dbReference type="SMART" id="SM00512">
    <property type="entry name" value="Skp1"/>
    <property type="match status" value="1"/>
</dbReference>
<protein>
    <recommendedName>
        <fullName evidence="4">SKP1-like protein</fullName>
    </recommendedName>
</protein>
<dbReference type="InterPro" id="IPR016073">
    <property type="entry name" value="Skp1_comp_POZ"/>
</dbReference>
<dbReference type="SMR" id="A0A1J6K7W8"/>
<dbReference type="AlphaFoldDB" id="A0A1J6K7W8"/>
<dbReference type="GeneID" id="109222050"/>
<dbReference type="STRING" id="49451.A0A1J6K7W8"/>
<dbReference type="GO" id="GO:0006511">
    <property type="term" value="P:ubiquitin-dependent protein catabolic process"/>
    <property type="evidence" value="ECO:0007669"/>
    <property type="project" value="InterPro"/>
</dbReference>
<evidence type="ECO:0000259" key="5">
    <source>
        <dbReference type="Pfam" id="PF01466"/>
    </source>
</evidence>
<dbReference type="UniPathway" id="UPA00143"/>
<keyword evidence="3 4" id="KW-0833">Ubl conjugation pathway</keyword>
<proteinExistence type="inferred from homology"/>
<evidence type="ECO:0000256" key="3">
    <source>
        <dbReference type="ARBA" id="ARBA00022786"/>
    </source>
</evidence>
<evidence type="ECO:0000256" key="1">
    <source>
        <dbReference type="ARBA" id="ARBA00004906"/>
    </source>
</evidence>
<dbReference type="GO" id="GO:0009867">
    <property type="term" value="P:jasmonic acid mediated signaling pathway"/>
    <property type="evidence" value="ECO:0007669"/>
    <property type="project" value="UniProtKB-ARBA"/>
</dbReference>
<dbReference type="InterPro" id="IPR011333">
    <property type="entry name" value="SKP1/BTB/POZ_sf"/>
</dbReference>
<dbReference type="KEGG" id="nau:109222050"/>
<dbReference type="FunFam" id="3.30.710.10:FF:000026">
    <property type="entry name" value="E3 ubiquitin ligase complex SCF subunit"/>
    <property type="match status" value="1"/>
</dbReference>
<dbReference type="Gene3D" id="3.30.710.10">
    <property type="entry name" value="Potassium Channel Kv1.1, Chain A"/>
    <property type="match status" value="1"/>
</dbReference>
<dbReference type="SUPFAM" id="SSF54695">
    <property type="entry name" value="POZ domain"/>
    <property type="match status" value="1"/>
</dbReference>
<reference evidence="7" key="1">
    <citation type="submission" date="2016-11" db="EMBL/GenBank/DDBJ databases">
        <title>The genome of Nicotiana attenuata.</title>
        <authorList>
            <person name="Xu S."/>
            <person name="Brockmoeller T."/>
            <person name="Gaquerel E."/>
            <person name="Navarro A."/>
            <person name="Kuhl H."/>
            <person name="Gase K."/>
            <person name="Ling Z."/>
            <person name="Zhou W."/>
            <person name="Kreitzer C."/>
            <person name="Stanke M."/>
            <person name="Tang H."/>
            <person name="Lyons E."/>
            <person name="Pandey P."/>
            <person name="Pandey S.P."/>
            <person name="Timmermann B."/>
            <person name="Baldwin I.T."/>
        </authorList>
    </citation>
    <scope>NUCLEOTIDE SEQUENCE [LARGE SCALE GENOMIC DNA]</scope>
    <source>
        <strain evidence="7">UT</strain>
    </source>
</reference>
<dbReference type="SUPFAM" id="SSF81382">
    <property type="entry name" value="Skp1 dimerisation domain-like"/>
    <property type="match status" value="1"/>
</dbReference>
<evidence type="ECO:0000259" key="6">
    <source>
        <dbReference type="Pfam" id="PF03931"/>
    </source>
</evidence>
<evidence type="ECO:0000313" key="8">
    <source>
        <dbReference type="Proteomes" id="UP000187609"/>
    </source>
</evidence>
<organism evidence="7 8">
    <name type="scientific">Nicotiana attenuata</name>
    <name type="common">Coyote tobacco</name>
    <dbReference type="NCBI Taxonomy" id="49451"/>
    <lineage>
        <taxon>Eukaryota</taxon>
        <taxon>Viridiplantae</taxon>
        <taxon>Streptophyta</taxon>
        <taxon>Embryophyta</taxon>
        <taxon>Tracheophyta</taxon>
        <taxon>Spermatophyta</taxon>
        <taxon>Magnoliopsida</taxon>
        <taxon>eudicotyledons</taxon>
        <taxon>Gunneridae</taxon>
        <taxon>Pentapetalae</taxon>
        <taxon>asterids</taxon>
        <taxon>lamiids</taxon>
        <taxon>Solanales</taxon>
        <taxon>Solanaceae</taxon>
        <taxon>Nicotianoideae</taxon>
        <taxon>Nicotianeae</taxon>
        <taxon>Nicotiana</taxon>
    </lineage>
</organism>
<comment type="subunit">
    <text evidence="4">Part of a SCF (SKP1-cullin-F-box) protein ligase complex.</text>
</comment>
<sequence length="157" mass="18055">MSTEKKMLILKSSDGQEFEVEEEVAVQAQTIKNMVVDGCADSAIPLPVVSSKILAKVIEYWKKRANVTADFNNQHELKELNEELLKEVEDDLEMLFGLILAANYLETKQLLDLLCEKVANMMKGKSPEEIRKKFGIRNDYTPEEEEEVRRENAWAFE</sequence>
<dbReference type="InterPro" id="IPR016072">
    <property type="entry name" value="Skp1_comp_dimer"/>
</dbReference>
<evidence type="ECO:0000313" key="7">
    <source>
        <dbReference type="EMBL" id="OIT18963.1"/>
    </source>
</evidence>
<dbReference type="InterPro" id="IPR036296">
    <property type="entry name" value="SKP1-like_dim_sf"/>
</dbReference>
<comment type="caution">
    <text evidence="7">The sequence shown here is derived from an EMBL/GenBank/DDBJ whole genome shotgun (WGS) entry which is preliminary data.</text>
</comment>
<dbReference type="OrthoDB" id="7827685at2759"/>
<evidence type="ECO:0000256" key="4">
    <source>
        <dbReference type="PIRNR" id="PIRNR028729"/>
    </source>
</evidence>
<dbReference type="Proteomes" id="UP000187609">
    <property type="component" value="Unassembled WGS sequence"/>
</dbReference>
<dbReference type="InterPro" id="IPR016897">
    <property type="entry name" value="SKP1"/>
</dbReference>
<feature type="domain" description="SKP1 component dimerisation" evidence="5">
    <location>
        <begin position="108"/>
        <end position="155"/>
    </location>
</feature>
<comment type="function">
    <text evidence="4">Involved in ubiquitination and subsequent proteasomal degradation of target proteins. Together with CUL1, RBX1 and a F-box protein, it forms a SCF E3 ubiquitin ligase complex. The functional specificity of this complex depends on the type of F-box protein. In the SCF complex, it serves as an adapter that links the F-box protein to CUL1.</text>
</comment>
<dbReference type="OMA" id="AETMETH"/>
<comment type="similarity">
    <text evidence="2 4">Belongs to the SKP1 family.</text>
</comment>
<dbReference type="Pfam" id="PF03931">
    <property type="entry name" value="Skp1_POZ"/>
    <property type="match status" value="1"/>
</dbReference>
<dbReference type="GO" id="GO:0016567">
    <property type="term" value="P:protein ubiquitination"/>
    <property type="evidence" value="ECO:0007669"/>
    <property type="project" value="UniProtKB-UniRule"/>
</dbReference>
<gene>
    <name evidence="7" type="primary">ASK4_0</name>
    <name evidence="7" type="ORF">A4A49_54897</name>
</gene>
<dbReference type="Pfam" id="PF01466">
    <property type="entry name" value="Skp1"/>
    <property type="match status" value="1"/>
</dbReference>
<dbReference type="InterPro" id="IPR001232">
    <property type="entry name" value="SKP1-like"/>
</dbReference>
<comment type="pathway">
    <text evidence="1 4">Protein modification; protein ubiquitination.</text>
</comment>
<dbReference type="PIRSF" id="PIRSF028729">
    <property type="entry name" value="E3_ubiquit_lig_SCF_Skp"/>
    <property type="match status" value="1"/>
</dbReference>
<keyword evidence="8" id="KW-1185">Reference proteome</keyword>
<feature type="domain" description="SKP1 component POZ" evidence="6">
    <location>
        <begin position="6"/>
        <end position="64"/>
    </location>
</feature>
<dbReference type="PANTHER" id="PTHR11165">
    <property type="entry name" value="SKP1"/>
    <property type="match status" value="1"/>
</dbReference>
<evidence type="ECO:0000256" key="2">
    <source>
        <dbReference type="ARBA" id="ARBA00009993"/>
    </source>
</evidence>